<keyword evidence="2" id="KW-1133">Transmembrane helix</keyword>
<accession>A0A5C7I389</accession>
<evidence type="ECO:0000256" key="1">
    <source>
        <dbReference type="SAM" id="MobiDB-lite"/>
    </source>
</evidence>
<dbReference type="AlphaFoldDB" id="A0A5C7I389"/>
<feature type="region of interest" description="Disordered" evidence="1">
    <location>
        <begin position="1"/>
        <end position="20"/>
    </location>
</feature>
<gene>
    <name evidence="3" type="ORF">EZV62_010674</name>
</gene>
<comment type="caution">
    <text evidence="3">The sequence shown here is derived from an EMBL/GenBank/DDBJ whole genome shotgun (WGS) entry which is preliminary data.</text>
</comment>
<reference evidence="4" key="1">
    <citation type="journal article" date="2019" name="Gigascience">
        <title>De novo genome assembly of the endangered Acer yangbiense, a plant species with extremely small populations endemic to Yunnan Province, China.</title>
        <authorList>
            <person name="Yang J."/>
            <person name="Wariss H.M."/>
            <person name="Tao L."/>
            <person name="Zhang R."/>
            <person name="Yun Q."/>
            <person name="Hollingsworth P."/>
            <person name="Dao Z."/>
            <person name="Luo G."/>
            <person name="Guo H."/>
            <person name="Ma Y."/>
            <person name="Sun W."/>
        </authorList>
    </citation>
    <scope>NUCLEOTIDE SEQUENCE [LARGE SCALE GENOMIC DNA]</scope>
    <source>
        <strain evidence="4">cv. Malutang</strain>
    </source>
</reference>
<organism evidence="3 4">
    <name type="scientific">Acer yangbiense</name>
    <dbReference type="NCBI Taxonomy" id="1000413"/>
    <lineage>
        <taxon>Eukaryota</taxon>
        <taxon>Viridiplantae</taxon>
        <taxon>Streptophyta</taxon>
        <taxon>Embryophyta</taxon>
        <taxon>Tracheophyta</taxon>
        <taxon>Spermatophyta</taxon>
        <taxon>Magnoliopsida</taxon>
        <taxon>eudicotyledons</taxon>
        <taxon>Gunneridae</taxon>
        <taxon>Pentapetalae</taxon>
        <taxon>rosids</taxon>
        <taxon>malvids</taxon>
        <taxon>Sapindales</taxon>
        <taxon>Sapindaceae</taxon>
        <taxon>Hippocastanoideae</taxon>
        <taxon>Acereae</taxon>
        <taxon>Acer</taxon>
    </lineage>
</organism>
<dbReference type="Proteomes" id="UP000323000">
    <property type="component" value="Chromosome 4"/>
</dbReference>
<keyword evidence="4" id="KW-1185">Reference proteome</keyword>
<keyword evidence="2" id="KW-0812">Transmembrane</keyword>
<sequence>MFYSGLAMYTPDDGTDQAHTGAQQSELESSLLGRADVHRLAIEVVQPLMILALTLEFGRFSKMAKKHLILRNQNVLLENYFFLSLFTFIFCLIIPFSGLLLAV</sequence>
<protein>
    <submittedName>
        <fullName evidence="3">Uncharacterized protein</fullName>
    </submittedName>
</protein>
<name>A0A5C7I389_9ROSI</name>
<evidence type="ECO:0000313" key="4">
    <source>
        <dbReference type="Proteomes" id="UP000323000"/>
    </source>
</evidence>
<feature type="transmembrane region" description="Helical" evidence="2">
    <location>
        <begin position="79"/>
        <end position="102"/>
    </location>
</feature>
<evidence type="ECO:0000256" key="2">
    <source>
        <dbReference type="SAM" id="Phobius"/>
    </source>
</evidence>
<keyword evidence="2" id="KW-0472">Membrane</keyword>
<dbReference type="EMBL" id="VAHF01000004">
    <property type="protein sequence ID" value="TXG63680.1"/>
    <property type="molecule type" value="Genomic_DNA"/>
</dbReference>
<evidence type="ECO:0000313" key="3">
    <source>
        <dbReference type="EMBL" id="TXG63680.1"/>
    </source>
</evidence>
<proteinExistence type="predicted"/>